<feature type="transmembrane region" description="Helical" evidence="1">
    <location>
        <begin position="231"/>
        <end position="249"/>
    </location>
</feature>
<dbReference type="Pfam" id="PF13795">
    <property type="entry name" value="HupE_UreJ_2"/>
    <property type="match status" value="1"/>
</dbReference>
<evidence type="ECO:0000256" key="1">
    <source>
        <dbReference type="SAM" id="Phobius"/>
    </source>
</evidence>
<keyword evidence="1" id="KW-0472">Membrane</keyword>
<gene>
    <name evidence="2" type="ORF">E6K80_06870</name>
</gene>
<dbReference type="EMBL" id="VBPA01000163">
    <property type="protein sequence ID" value="TMQ70984.1"/>
    <property type="molecule type" value="Genomic_DNA"/>
</dbReference>
<protein>
    <submittedName>
        <fullName evidence="2">HupE/UreJ family protein</fullName>
    </submittedName>
</protein>
<organism evidence="2 3">
    <name type="scientific">Eiseniibacteriota bacterium</name>
    <dbReference type="NCBI Taxonomy" id="2212470"/>
    <lineage>
        <taxon>Bacteria</taxon>
        <taxon>Candidatus Eiseniibacteriota</taxon>
    </lineage>
</organism>
<dbReference type="InterPro" id="IPR032809">
    <property type="entry name" value="Put_HupE_UreJ"/>
</dbReference>
<dbReference type="AlphaFoldDB" id="A0A538U512"/>
<name>A0A538U512_UNCEI</name>
<keyword evidence="1" id="KW-1133">Transmembrane helix</keyword>
<feature type="transmembrane region" description="Helical" evidence="1">
    <location>
        <begin position="194"/>
        <end position="219"/>
    </location>
</feature>
<feature type="transmembrane region" description="Helical" evidence="1">
    <location>
        <begin position="166"/>
        <end position="182"/>
    </location>
</feature>
<keyword evidence="1" id="KW-0812">Transmembrane</keyword>
<sequence>MRDKRSIAFEWTSAIRDPAELELAGPLFPYDPPHETYVNVYVGGKLVHEDLLDREHARATYAVGTRQSVWKVVSTFVLAGIHHIFIGPDHILFVVGLLLLGGSLFRLLKIVTSFTLAHTVTLVLATLRVVNPPPRLIEPLIALSIVYIGLETLLALKRERDARARIAFGFGLVHGFGFASVLRDFGLPSGALGWALGSFNLGVEVGQACIVLAVAPVLMTLRRRDPAIGRRVVAATSAVIIAAGAYWFVQRLLAA</sequence>
<accession>A0A538U512</accession>
<reference evidence="2 3" key="1">
    <citation type="journal article" date="2019" name="Nat. Microbiol.">
        <title>Mediterranean grassland soil C-N compound turnover is dependent on rainfall and depth, and is mediated by genomically divergent microorganisms.</title>
        <authorList>
            <person name="Diamond S."/>
            <person name="Andeer P.F."/>
            <person name="Li Z."/>
            <person name="Crits-Christoph A."/>
            <person name="Burstein D."/>
            <person name="Anantharaman K."/>
            <person name="Lane K.R."/>
            <person name="Thomas B.C."/>
            <person name="Pan C."/>
            <person name="Northen T.R."/>
            <person name="Banfield J.F."/>
        </authorList>
    </citation>
    <scope>NUCLEOTIDE SEQUENCE [LARGE SCALE GENOMIC DNA]</scope>
    <source>
        <strain evidence="2">WS_10</strain>
    </source>
</reference>
<evidence type="ECO:0000313" key="3">
    <source>
        <dbReference type="Proteomes" id="UP000319836"/>
    </source>
</evidence>
<dbReference type="Proteomes" id="UP000319836">
    <property type="component" value="Unassembled WGS sequence"/>
</dbReference>
<evidence type="ECO:0000313" key="2">
    <source>
        <dbReference type="EMBL" id="TMQ70984.1"/>
    </source>
</evidence>
<comment type="caution">
    <text evidence="2">The sequence shown here is derived from an EMBL/GenBank/DDBJ whole genome shotgun (WGS) entry which is preliminary data.</text>
</comment>
<proteinExistence type="predicted"/>